<organism evidence="1 2">
    <name type="scientific">Cetobacterium somerae ATCC BAA-474</name>
    <dbReference type="NCBI Taxonomy" id="1319815"/>
    <lineage>
        <taxon>Bacteria</taxon>
        <taxon>Fusobacteriati</taxon>
        <taxon>Fusobacteriota</taxon>
        <taxon>Fusobacteriia</taxon>
        <taxon>Fusobacteriales</taxon>
        <taxon>Fusobacteriaceae</taxon>
        <taxon>Cetobacterium</taxon>
    </lineage>
</organism>
<dbReference type="Proteomes" id="UP000017081">
    <property type="component" value="Unassembled WGS sequence"/>
</dbReference>
<dbReference type="Gene3D" id="3.40.50.150">
    <property type="entry name" value="Vaccinia Virus protein VP39"/>
    <property type="match status" value="1"/>
</dbReference>
<dbReference type="InterPro" id="IPR029063">
    <property type="entry name" value="SAM-dependent_MTases_sf"/>
</dbReference>
<gene>
    <name evidence="1" type="ORF">HMPREF0202_00131</name>
</gene>
<dbReference type="HOGENOM" id="CLU_057823_2_1_0"/>
<dbReference type="EMBL" id="AXZF01000005">
    <property type="protein sequence ID" value="ERT69928.1"/>
    <property type="molecule type" value="Genomic_DNA"/>
</dbReference>
<dbReference type="eggNOG" id="COG0500">
    <property type="taxonomic scope" value="Bacteria"/>
</dbReference>
<comment type="caution">
    <text evidence="1">The sequence shown here is derived from an EMBL/GenBank/DDBJ whole genome shotgun (WGS) entry which is preliminary data.</text>
</comment>
<protein>
    <recommendedName>
        <fullName evidence="3">Methyltransferase type 11 domain-containing protein</fullName>
    </recommendedName>
</protein>
<dbReference type="SUPFAM" id="SSF53335">
    <property type="entry name" value="S-adenosyl-L-methionine-dependent methyltransferases"/>
    <property type="match status" value="1"/>
</dbReference>
<accession>U7VGI0</accession>
<reference evidence="1 2" key="1">
    <citation type="submission" date="2013-08" db="EMBL/GenBank/DDBJ databases">
        <authorList>
            <person name="Weinstock G."/>
            <person name="Sodergren E."/>
            <person name="Wylie T."/>
            <person name="Fulton L."/>
            <person name="Fulton R."/>
            <person name="Fronick C."/>
            <person name="O'Laughlin M."/>
            <person name="Godfrey J."/>
            <person name="Miner T."/>
            <person name="Herter B."/>
            <person name="Appelbaum E."/>
            <person name="Cordes M."/>
            <person name="Lek S."/>
            <person name="Wollam A."/>
            <person name="Pepin K.H."/>
            <person name="Palsikar V.B."/>
            <person name="Mitreva M."/>
            <person name="Wilson R.K."/>
        </authorList>
    </citation>
    <scope>NUCLEOTIDE SEQUENCE [LARGE SCALE GENOMIC DNA]</scope>
    <source>
        <strain evidence="1 2">ATCC BAA-474</strain>
    </source>
</reference>
<evidence type="ECO:0000313" key="2">
    <source>
        <dbReference type="Proteomes" id="UP000017081"/>
    </source>
</evidence>
<sequence>MYDGTSIKLEEVNNFEKKLLKHGKILTLKPKEDIINSFFLEKGHNVEHLKVDSKSNDEIYEVIAKESIVKTMSGLKDRERFIGIWALDTLLHLDRLDLYYVLNKFYQVLVEKGLLYLSFRFGEKDYFKEGRWNTCFTEKELMDLVGFTDFDILEMSNQDDYINVILKK</sequence>
<dbReference type="RefSeq" id="WP_023049680.1">
    <property type="nucleotide sequence ID" value="NZ_CP173062.2"/>
</dbReference>
<name>U7VGI0_9FUSO</name>
<proteinExistence type="predicted"/>
<dbReference type="STRING" id="1319815.HMPREF0202_00131"/>
<dbReference type="AlphaFoldDB" id="U7VGI0"/>
<evidence type="ECO:0000313" key="1">
    <source>
        <dbReference type="EMBL" id="ERT69928.1"/>
    </source>
</evidence>
<evidence type="ECO:0008006" key="3">
    <source>
        <dbReference type="Google" id="ProtNLM"/>
    </source>
</evidence>
<keyword evidence="2" id="KW-1185">Reference proteome</keyword>